<evidence type="ECO:0000259" key="5">
    <source>
        <dbReference type="PROSITE" id="PS01124"/>
    </source>
</evidence>
<keyword evidence="1" id="KW-0805">Transcription regulation</keyword>
<feature type="region of interest" description="Disordered" evidence="4">
    <location>
        <begin position="1"/>
        <end position="32"/>
    </location>
</feature>
<keyword evidence="3" id="KW-0804">Transcription</keyword>
<dbReference type="EMBL" id="SPAZ01000100">
    <property type="protein sequence ID" value="TQE35897.1"/>
    <property type="molecule type" value="Genomic_DNA"/>
</dbReference>
<evidence type="ECO:0000256" key="4">
    <source>
        <dbReference type="SAM" id="MobiDB-lite"/>
    </source>
</evidence>
<sequence>MTGAGVSPQRSSADLNLEDDTDALTPEKQPPNILGHMGVLVAKNLDEWAQVISESFVPLALGSVSGSFHGSVRSSAMGPAATLTEVRTHGPSVVLRSNRLVRAEPRDDYLFSLHLDGESTVVQDERETLLPRGGGALYDTSRPYELRFPTGTRQLVLQMPRDQLRARMGRVEDVCGRALPAGHPTVRVLAAYVRELADTSDGLTDDQRAELGLTTVDLMATALRAMAGEGSGVPTGRAALLASMQAYVREHLADSWLTPEAIARRHRVSLRHTAEVFAADGTSPAAFIRAERLRAAHRILTDPRYAALTVAAAAARCGFTDRTTFTRAYVRAYGQTPAEARRRTRQPSADR</sequence>
<evidence type="ECO:0000256" key="2">
    <source>
        <dbReference type="ARBA" id="ARBA00023125"/>
    </source>
</evidence>
<dbReference type="Proteomes" id="UP000318720">
    <property type="component" value="Unassembled WGS sequence"/>
</dbReference>
<organism evidence="6 7">
    <name type="scientific">Streptomyces ipomoeae</name>
    <dbReference type="NCBI Taxonomy" id="103232"/>
    <lineage>
        <taxon>Bacteria</taxon>
        <taxon>Bacillati</taxon>
        <taxon>Actinomycetota</taxon>
        <taxon>Actinomycetes</taxon>
        <taxon>Kitasatosporales</taxon>
        <taxon>Streptomycetaceae</taxon>
        <taxon>Streptomyces</taxon>
    </lineage>
</organism>
<dbReference type="Gene3D" id="1.10.10.60">
    <property type="entry name" value="Homeodomain-like"/>
    <property type="match status" value="1"/>
</dbReference>
<feature type="domain" description="HTH araC/xylS-type" evidence="5">
    <location>
        <begin position="242"/>
        <end position="343"/>
    </location>
</feature>
<reference evidence="6 7" key="1">
    <citation type="submission" date="2019-03" db="EMBL/GenBank/DDBJ databases">
        <title>Comparative genomic analyses of the sweetpotato soil rot pathogen, Streptomyces ipomoeae.</title>
        <authorList>
            <person name="Ruschel Soares N."/>
            <person name="Badger J.H."/>
            <person name="Huguet-Tapia J.C."/>
            <person name="Clark C.A."/>
            <person name="Pettis G.S."/>
        </authorList>
    </citation>
    <scope>NUCLEOTIDE SEQUENCE [LARGE SCALE GENOMIC DNA]</scope>
    <source>
        <strain evidence="6 7">88-35</strain>
    </source>
</reference>
<dbReference type="SMART" id="SM00342">
    <property type="entry name" value="HTH_ARAC"/>
    <property type="match status" value="1"/>
</dbReference>
<evidence type="ECO:0000256" key="1">
    <source>
        <dbReference type="ARBA" id="ARBA00023015"/>
    </source>
</evidence>
<proteinExistence type="predicted"/>
<dbReference type="PROSITE" id="PS00041">
    <property type="entry name" value="HTH_ARAC_FAMILY_1"/>
    <property type="match status" value="1"/>
</dbReference>
<comment type="caution">
    <text evidence="6">The sequence shown here is derived from an EMBL/GenBank/DDBJ whole genome shotgun (WGS) entry which is preliminary data.</text>
</comment>
<evidence type="ECO:0000313" key="6">
    <source>
        <dbReference type="EMBL" id="TQE35897.1"/>
    </source>
</evidence>
<evidence type="ECO:0000313" key="7">
    <source>
        <dbReference type="Proteomes" id="UP000318720"/>
    </source>
</evidence>
<dbReference type="InterPro" id="IPR018062">
    <property type="entry name" value="HTH_AraC-typ_CS"/>
</dbReference>
<dbReference type="PROSITE" id="PS01124">
    <property type="entry name" value="HTH_ARAC_FAMILY_2"/>
    <property type="match status" value="1"/>
</dbReference>
<dbReference type="GO" id="GO:0003700">
    <property type="term" value="F:DNA-binding transcription factor activity"/>
    <property type="evidence" value="ECO:0007669"/>
    <property type="project" value="InterPro"/>
</dbReference>
<dbReference type="Pfam" id="PF14525">
    <property type="entry name" value="AraC_binding_2"/>
    <property type="match status" value="1"/>
</dbReference>
<dbReference type="InterPro" id="IPR009057">
    <property type="entry name" value="Homeodomain-like_sf"/>
</dbReference>
<keyword evidence="2" id="KW-0238">DNA-binding</keyword>
<evidence type="ECO:0000256" key="3">
    <source>
        <dbReference type="ARBA" id="ARBA00023163"/>
    </source>
</evidence>
<accession>A0AAE8W3U4</accession>
<dbReference type="PANTHER" id="PTHR46796">
    <property type="entry name" value="HTH-TYPE TRANSCRIPTIONAL ACTIVATOR RHAS-RELATED"/>
    <property type="match status" value="1"/>
</dbReference>
<dbReference type="InterPro" id="IPR035418">
    <property type="entry name" value="AraC-bd_2"/>
</dbReference>
<dbReference type="AlphaFoldDB" id="A0AAE8W3U4"/>
<dbReference type="PANTHER" id="PTHR46796:SF6">
    <property type="entry name" value="ARAC SUBFAMILY"/>
    <property type="match status" value="1"/>
</dbReference>
<dbReference type="SUPFAM" id="SSF46689">
    <property type="entry name" value="Homeodomain-like"/>
    <property type="match status" value="1"/>
</dbReference>
<dbReference type="Pfam" id="PF12833">
    <property type="entry name" value="HTH_18"/>
    <property type="match status" value="1"/>
</dbReference>
<dbReference type="GO" id="GO:0043565">
    <property type="term" value="F:sequence-specific DNA binding"/>
    <property type="evidence" value="ECO:0007669"/>
    <property type="project" value="InterPro"/>
</dbReference>
<gene>
    <name evidence="6" type="ORF">Sipo8835_11820</name>
</gene>
<dbReference type="InterPro" id="IPR018060">
    <property type="entry name" value="HTH_AraC"/>
</dbReference>
<name>A0AAE8W3U4_9ACTN</name>
<protein>
    <submittedName>
        <fullName evidence="6">AraC family transcriptional regulator</fullName>
    </submittedName>
</protein>
<dbReference type="InterPro" id="IPR050204">
    <property type="entry name" value="AraC_XylS_family_regulators"/>
</dbReference>